<evidence type="ECO:0000256" key="1">
    <source>
        <dbReference type="ARBA" id="ARBA00010641"/>
    </source>
</evidence>
<dbReference type="SUPFAM" id="SSF88659">
    <property type="entry name" value="Sigma3 and sigma4 domains of RNA polymerase sigma factors"/>
    <property type="match status" value="1"/>
</dbReference>
<evidence type="ECO:0000313" key="7">
    <source>
        <dbReference type="EMBL" id="GAA0628758.1"/>
    </source>
</evidence>
<evidence type="ECO:0000259" key="6">
    <source>
        <dbReference type="Pfam" id="PF08281"/>
    </source>
</evidence>
<dbReference type="InterPro" id="IPR013325">
    <property type="entry name" value="RNA_pol_sigma_r2"/>
</dbReference>
<dbReference type="InterPro" id="IPR014284">
    <property type="entry name" value="RNA_pol_sigma-70_dom"/>
</dbReference>
<dbReference type="Gene3D" id="1.10.1740.10">
    <property type="match status" value="1"/>
</dbReference>
<dbReference type="SUPFAM" id="SSF88946">
    <property type="entry name" value="Sigma2 domain of RNA polymerase sigma factors"/>
    <property type="match status" value="1"/>
</dbReference>
<proteinExistence type="inferred from homology"/>
<protein>
    <submittedName>
        <fullName evidence="7">Sigma-70 family RNA polymerase sigma factor</fullName>
    </submittedName>
</protein>
<dbReference type="CDD" id="cd06171">
    <property type="entry name" value="Sigma70_r4"/>
    <property type="match status" value="1"/>
</dbReference>
<dbReference type="InterPro" id="IPR039425">
    <property type="entry name" value="RNA_pol_sigma-70-like"/>
</dbReference>
<reference evidence="7 8" key="1">
    <citation type="journal article" date="2019" name="Int. J. Syst. Evol. Microbiol.">
        <title>The Global Catalogue of Microorganisms (GCM) 10K type strain sequencing project: providing services to taxonomists for standard genome sequencing and annotation.</title>
        <authorList>
            <consortium name="The Broad Institute Genomics Platform"/>
            <consortium name="The Broad Institute Genome Sequencing Center for Infectious Disease"/>
            <person name="Wu L."/>
            <person name="Ma J."/>
        </authorList>
    </citation>
    <scope>NUCLEOTIDE SEQUENCE [LARGE SCALE GENOMIC DNA]</scope>
    <source>
        <strain evidence="7 8">JCM 12928</strain>
    </source>
</reference>
<dbReference type="Proteomes" id="UP001501352">
    <property type="component" value="Unassembled WGS sequence"/>
</dbReference>
<name>A0ABN1H4M2_9CAUL</name>
<evidence type="ECO:0000256" key="2">
    <source>
        <dbReference type="ARBA" id="ARBA00023015"/>
    </source>
</evidence>
<dbReference type="NCBIfam" id="TIGR02937">
    <property type="entry name" value="sigma70-ECF"/>
    <property type="match status" value="1"/>
</dbReference>
<dbReference type="InterPro" id="IPR007627">
    <property type="entry name" value="RNA_pol_sigma70_r2"/>
</dbReference>
<evidence type="ECO:0000313" key="8">
    <source>
        <dbReference type="Proteomes" id="UP001501352"/>
    </source>
</evidence>
<evidence type="ECO:0000259" key="5">
    <source>
        <dbReference type="Pfam" id="PF04542"/>
    </source>
</evidence>
<organism evidence="7 8">
    <name type="scientific">Brevundimonas kwangchunensis</name>
    <dbReference type="NCBI Taxonomy" id="322163"/>
    <lineage>
        <taxon>Bacteria</taxon>
        <taxon>Pseudomonadati</taxon>
        <taxon>Pseudomonadota</taxon>
        <taxon>Alphaproteobacteria</taxon>
        <taxon>Caulobacterales</taxon>
        <taxon>Caulobacteraceae</taxon>
        <taxon>Brevundimonas</taxon>
    </lineage>
</organism>
<sequence length="205" mass="22706">MHGSVTASPVGSMVRPARMSSGREDLDRLIVAIAVDRDREAFAALFAHFAPRLKAYLMRSGATDAAAEEFAQDAMLTVWRKADLFDGARAGAATWIFTIARNRRLDALRREARAPQLELAPRPEDPERPDQLLEGAEDAERVRHAMKSLNPDQAEVLRLSFFLDQPHSEIAERLGLPLGTVKSRIRKAMIKLRVILQPSSGEGLA</sequence>
<keyword evidence="4" id="KW-0804">Transcription</keyword>
<feature type="domain" description="RNA polymerase sigma-70 region 2" evidence="5">
    <location>
        <begin position="45"/>
        <end position="113"/>
    </location>
</feature>
<comment type="caution">
    <text evidence="7">The sequence shown here is derived from an EMBL/GenBank/DDBJ whole genome shotgun (WGS) entry which is preliminary data.</text>
</comment>
<dbReference type="PANTHER" id="PTHR43133:SF62">
    <property type="entry name" value="RNA POLYMERASE SIGMA FACTOR SIGZ"/>
    <property type="match status" value="1"/>
</dbReference>
<dbReference type="InterPro" id="IPR013324">
    <property type="entry name" value="RNA_pol_sigma_r3/r4-like"/>
</dbReference>
<keyword evidence="8" id="KW-1185">Reference proteome</keyword>
<accession>A0ABN1H4M2</accession>
<gene>
    <name evidence="7" type="ORF">GCM10009422_27680</name>
</gene>
<keyword evidence="3" id="KW-0731">Sigma factor</keyword>
<dbReference type="Pfam" id="PF08281">
    <property type="entry name" value="Sigma70_r4_2"/>
    <property type="match status" value="1"/>
</dbReference>
<comment type="similarity">
    <text evidence="1">Belongs to the sigma-70 factor family. ECF subfamily.</text>
</comment>
<keyword evidence="2" id="KW-0805">Transcription regulation</keyword>
<dbReference type="Gene3D" id="1.10.10.10">
    <property type="entry name" value="Winged helix-like DNA-binding domain superfamily/Winged helix DNA-binding domain"/>
    <property type="match status" value="1"/>
</dbReference>
<evidence type="ECO:0000256" key="4">
    <source>
        <dbReference type="ARBA" id="ARBA00023163"/>
    </source>
</evidence>
<dbReference type="EMBL" id="BAAAGA010000007">
    <property type="protein sequence ID" value="GAA0628758.1"/>
    <property type="molecule type" value="Genomic_DNA"/>
</dbReference>
<evidence type="ECO:0000256" key="3">
    <source>
        <dbReference type="ARBA" id="ARBA00023082"/>
    </source>
</evidence>
<dbReference type="PANTHER" id="PTHR43133">
    <property type="entry name" value="RNA POLYMERASE ECF-TYPE SIGMA FACTO"/>
    <property type="match status" value="1"/>
</dbReference>
<dbReference type="Pfam" id="PF04542">
    <property type="entry name" value="Sigma70_r2"/>
    <property type="match status" value="1"/>
</dbReference>
<feature type="domain" description="RNA polymerase sigma factor 70 region 4 type 2" evidence="6">
    <location>
        <begin position="140"/>
        <end position="192"/>
    </location>
</feature>
<dbReference type="InterPro" id="IPR013249">
    <property type="entry name" value="RNA_pol_sigma70_r4_t2"/>
</dbReference>
<dbReference type="InterPro" id="IPR036388">
    <property type="entry name" value="WH-like_DNA-bd_sf"/>
</dbReference>